<organism evidence="2 3">
    <name type="scientific">Candidatus Segetimicrobium genomatis</name>
    <dbReference type="NCBI Taxonomy" id="2569760"/>
    <lineage>
        <taxon>Bacteria</taxon>
        <taxon>Bacillati</taxon>
        <taxon>Candidatus Sysuimicrobiota</taxon>
        <taxon>Candidatus Sysuimicrobiia</taxon>
        <taxon>Candidatus Sysuimicrobiales</taxon>
        <taxon>Candidatus Segetimicrobiaceae</taxon>
        <taxon>Candidatus Segetimicrobium</taxon>
    </lineage>
</organism>
<keyword evidence="2" id="KW-0503">Monooxygenase</keyword>
<dbReference type="SUPFAM" id="SSF54909">
    <property type="entry name" value="Dimeric alpha+beta barrel"/>
    <property type="match status" value="1"/>
</dbReference>
<evidence type="ECO:0000313" key="2">
    <source>
        <dbReference type="EMBL" id="TMI93552.1"/>
    </source>
</evidence>
<protein>
    <submittedName>
        <fullName evidence="2">Antibiotic biosynthesis monooxygenase</fullName>
    </submittedName>
</protein>
<dbReference type="Proteomes" id="UP000318509">
    <property type="component" value="Unassembled WGS sequence"/>
</dbReference>
<dbReference type="AlphaFoldDB" id="A0A537KDB4"/>
<evidence type="ECO:0000313" key="3">
    <source>
        <dbReference type="Proteomes" id="UP000318509"/>
    </source>
</evidence>
<evidence type="ECO:0000259" key="1">
    <source>
        <dbReference type="Pfam" id="PF03992"/>
    </source>
</evidence>
<comment type="caution">
    <text evidence="2">The sequence shown here is derived from an EMBL/GenBank/DDBJ whole genome shotgun (WGS) entry which is preliminary data.</text>
</comment>
<accession>A0A537KDB4</accession>
<dbReference type="EMBL" id="VBAK01000022">
    <property type="protein sequence ID" value="TMI93552.1"/>
    <property type="molecule type" value="Genomic_DNA"/>
</dbReference>
<dbReference type="GO" id="GO:0004497">
    <property type="term" value="F:monooxygenase activity"/>
    <property type="evidence" value="ECO:0007669"/>
    <property type="project" value="UniProtKB-KW"/>
</dbReference>
<dbReference type="Pfam" id="PF03992">
    <property type="entry name" value="ABM"/>
    <property type="match status" value="1"/>
</dbReference>
<keyword evidence="2" id="KW-0560">Oxidoreductase</keyword>
<proteinExistence type="predicted"/>
<dbReference type="InterPro" id="IPR007138">
    <property type="entry name" value="ABM_dom"/>
</dbReference>
<name>A0A537KDB4_9BACT</name>
<gene>
    <name evidence="2" type="ORF">E6H00_01085</name>
</gene>
<feature type="domain" description="ABM" evidence="1">
    <location>
        <begin position="11"/>
        <end position="68"/>
    </location>
</feature>
<dbReference type="Gene3D" id="3.30.70.100">
    <property type="match status" value="1"/>
</dbReference>
<sequence>MISRHWRGLARASQAETYLRHLRTETFPALRKLPGFVSASILSRRLGEGVEFLIVTQWESLEAVAGFAGRDPEAAVVPAGVAAMMIEYDRRVRHFEVIE</sequence>
<dbReference type="InterPro" id="IPR011008">
    <property type="entry name" value="Dimeric_a/b-barrel"/>
</dbReference>
<reference evidence="2 3" key="1">
    <citation type="journal article" date="2019" name="Nat. Microbiol.">
        <title>Mediterranean grassland soil C-N compound turnover is dependent on rainfall and depth, and is mediated by genomically divergent microorganisms.</title>
        <authorList>
            <person name="Diamond S."/>
            <person name="Andeer P.F."/>
            <person name="Li Z."/>
            <person name="Crits-Christoph A."/>
            <person name="Burstein D."/>
            <person name="Anantharaman K."/>
            <person name="Lane K.R."/>
            <person name="Thomas B.C."/>
            <person name="Pan C."/>
            <person name="Northen T.R."/>
            <person name="Banfield J.F."/>
        </authorList>
    </citation>
    <scope>NUCLEOTIDE SEQUENCE [LARGE SCALE GENOMIC DNA]</scope>
    <source>
        <strain evidence="2">NP_3</strain>
    </source>
</reference>